<gene>
    <name evidence="1" type="ORF">PIB30_085304</name>
</gene>
<evidence type="ECO:0000313" key="2">
    <source>
        <dbReference type="Proteomes" id="UP001341840"/>
    </source>
</evidence>
<name>A0ABU6XSZ8_9FABA</name>
<keyword evidence="2" id="KW-1185">Reference proteome</keyword>
<evidence type="ECO:0000313" key="1">
    <source>
        <dbReference type="EMBL" id="MED6200456.1"/>
    </source>
</evidence>
<accession>A0ABU6XSZ8</accession>
<dbReference type="EMBL" id="JASCZI010212866">
    <property type="protein sequence ID" value="MED6200456.1"/>
    <property type="molecule type" value="Genomic_DNA"/>
</dbReference>
<sequence length="111" mass="12735">MTEHKSKGPNGPWKDIVNVAKGNDIMAEICKEGWKMCIGNITLEQRLQEQVDIDIWRCWEIQALSTNDLLRRRNIIPSGEVNCKLCDKEEENVGFSMRYIDLKGRKGGVEV</sequence>
<reference evidence="1 2" key="1">
    <citation type="journal article" date="2023" name="Plants (Basel)">
        <title>Bridging the Gap: Combining Genomics and Transcriptomics Approaches to Understand Stylosanthes scabra, an Orphan Legume from the Brazilian Caatinga.</title>
        <authorList>
            <person name="Ferreira-Neto J.R.C."/>
            <person name="da Silva M.D."/>
            <person name="Binneck E."/>
            <person name="de Melo N.F."/>
            <person name="da Silva R.H."/>
            <person name="de Melo A.L.T.M."/>
            <person name="Pandolfi V."/>
            <person name="Bustamante F.O."/>
            <person name="Brasileiro-Vidal A.C."/>
            <person name="Benko-Iseppon A.M."/>
        </authorList>
    </citation>
    <scope>NUCLEOTIDE SEQUENCE [LARGE SCALE GENOMIC DNA]</scope>
    <source>
        <tissue evidence="1">Leaves</tissue>
    </source>
</reference>
<comment type="caution">
    <text evidence="1">The sequence shown here is derived from an EMBL/GenBank/DDBJ whole genome shotgun (WGS) entry which is preliminary data.</text>
</comment>
<organism evidence="1 2">
    <name type="scientific">Stylosanthes scabra</name>
    <dbReference type="NCBI Taxonomy" id="79078"/>
    <lineage>
        <taxon>Eukaryota</taxon>
        <taxon>Viridiplantae</taxon>
        <taxon>Streptophyta</taxon>
        <taxon>Embryophyta</taxon>
        <taxon>Tracheophyta</taxon>
        <taxon>Spermatophyta</taxon>
        <taxon>Magnoliopsida</taxon>
        <taxon>eudicotyledons</taxon>
        <taxon>Gunneridae</taxon>
        <taxon>Pentapetalae</taxon>
        <taxon>rosids</taxon>
        <taxon>fabids</taxon>
        <taxon>Fabales</taxon>
        <taxon>Fabaceae</taxon>
        <taxon>Papilionoideae</taxon>
        <taxon>50 kb inversion clade</taxon>
        <taxon>dalbergioids sensu lato</taxon>
        <taxon>Dalbergieae</taxon>
        <taxon>Pterocarpus clade</taxon>
        <taxon>Stylosanthes</taxon>
    </lineage>
</organism>
<proteinExistence type="predicted"/>
<dbReference type="Proteomes" id="UP001341840">
    <property type="component" value="Unassembled WGS sequence"/>
</dbReference>
<protein>
    <submittedName>
        <fullName evidence="1">Uncharacterized protein</fullName>
    </submittedName>
</protein>